<gene>
    <name evidence="2" type="ORF">CLV71_11063</name>
</gene>
<dbReference type="AlphaFoldDB" id="A0A4R7VCP9"/>
<evidence type="ECO:0000313" key="3">
    <source>
        <dbReference type="Proteomes" id="UP000294927"/>
    </source>
</evidence>
<dbReference type="Proteomes" id="UP000294927">
    <property type="component" value="Unassembled WGS sequence"/>
</dbReference>
<comment type="caution">
    <text evidence="2">The sequence shown here is derived from an EMBL/GenBank/DDBJ whole genome shotgun (WGS) entry which is preliminary data.</text>
</comment>
<feature type="transmembrane region" description="Helical" evidence="1">
    <location>
        <begin position="261"/>
        <end position="282"/>
    </location>
</feature>
<evidence type="ECO:0008006" key="4">
    <source>
        <dbReference type="Google" id="ProtNLM"/>
    </source>
</evidence>
<feature type="transmembrane region" description="Helical" evidence="1">
    <location>
        <begin position="213"/>
        <end position="233"/>
    </location>
</feature>
<dbReference type="EMBL" id="SOCP01000010">
    <property type="protein sequence ID" value="TDV46880.1"/>
    <property type="molecule type" value="Genomic_DNA"/>
</dbReference>
<protein>
    <recommendedName>
        <fullName evidence="4">Integral membrane protein</fullName>
    </recommendedName>
</protein>
<accession>A0A4R7VCP9</accession>
<sequence>MGWVGCPRVRPVRTAIGTILVVLGFLLAAPAVAAFALVGEVTDQQAYLDAVTPLADDPGVQQSVASQVTSALSDKGLPESAQPLVRKSVDSFVTSPDFKELWVSVNKEAQPQLVSMLRGEDSGSLSVQGDSIVLDLGDVAERLKQRMISEGVPLADQIPAIDAKVQLISRPAVRQIVPVFHQLENLSVILPIVVVILLVGGVIISARHGRAMVVGGIGLVVMMLLLVLALFLARSDVTARSSQPELAGSFYDALSNQVMTIAWIVCAVGGVAVVAGAFIASAESRRLTAARSRRAAAPRQRPFRGDYGGDY</sequence>
<keyword evidence="1" id="KW-0472">Membrane</keyword>
<keyword evidence="3" id="KW-1185">Reference proteome</keyword>
<keyword evidence="1" id="KW-0812">Transmembrane</keyword>
<evidence type="ECO:0000256" key="1">
    <source>
        <dbReference type="SAM" id="Phobius"/>
    </source>
</evidence>
<proteinExistence type="predicted"/>
<feature type="transmembrane region" description="Helical" evidence="1">
    <location>
        <begin position="188"/>
        <end position="206"/>
    </location>
</feature>
<feature type="transmembrane region" description="Helical" evidence="1">
    <location>
        <begin position="12"/>
        <end position="38"/>
    </location>
</feature>
<reference evidence="2 3" key="1">
    <citation type="submission" date="2019-03" db="EMBL/GenBank/DDBJ databases">
        <title>Genomic Encyclopedia of Archaeal and Bacterial Type Strains, Phase II (KMG-II): from individual species to whole genera.</title>
        <authorList>
            <person name="Goeker M."/>
        </authorList>
    </citation>
    <scope>NUCLEOTIDE SEQUENCE [LARGE SCALE GENOMIC DNA]</scope>
    <source>
        <strain evidence="2 3">DSM 45499</strain>
    </source>
</reference>
<organism evidence="2 3">
    <name type="scientific">Actinophytocola oryzae</name>
    <dbReference type="NCBI Taxonomy" id="502181"/>
    <lineage>
        <taxon>Bacteria</taxon>
        <taxon>Bacillati</taxon>
        <taxon>Actinomycetota</taxon>
        <taxon>Actinomycetes</taxon>
        <taxon>Pseudonocardiales</taxon>
        <taxon>Pseudonocardiaceae</taxon>
    </lineage>
</organism>
<evidence type="ECO:0000313" key="2">
    <source>
        <dbReference type="EMBL" id="TDV46880.1"/>
    </source>
</evidence>
<name>A0A4R7VCP9_9PSEU</name>
<keyword evidence="1" id="KW-1133">Transmembrane helix</keyword>